<evidence type="ECO:0000313" key="1">
    <source>
        <dbReference type="EMBL" id="MBM9915380.1"/>
    </source>
</evidence>
<dbReference type="RefSeq" id="WP_180167426.1">
    <property type="nucleotide sequence ID" value="NZ_JAFFTA010000031.1"/>
</dbReference>
<evidence type="ECO:0000313" key="4">
    <source>
        <dbReference type="Proteomes" id="UP000784064"/>
    </source>
</evidence>
<protein>
    <submittedName>
        <fullName evidence="1">Uncharacterized protein</fullName>
    </submittedName>
</protein>
<accession>A0AAW4GNA8</accession>
<proteinExistence type="predicted"/>
<keyword evidence="3" id="KW-1185">Reference proteome</keyword>
<reference evidence="3" key="1">
    <citation type="submission" date="2021-01" db="EMBL/GenBank/DDBJ databases">
        <title>Stenotrophomonas maltophilia.</title>
        <authorList>
            <person name="Yu Y."/>
        </authorList>
    </citation>
    <scope>NUCLEOTIDE SEQUENCE [LARGE SCALE GENOMIC DNA]</scope>
    <source>
        <strain evidence="3">As-6</strain>
    </source>
</reference>
<dbReference type="Proteomes" id="UP000749453">
    <property type="component" value="Unassembled WGS sequence"/>
</dbReference>
<evidence type="ECO:0000313" key="3">
    <source>
        <dbReference type="Proteomes" id="UP000749453"/>
    </source>
</evidence>
<sequence>MFAAQHRADDIFDAIAFHPDRKPARDRRSSSTLLFCPIPRDAGYIRFDRSCLESAFAR</sequence>
<dbReference type="EMBL" id="JAFFTB010000005">
    <property type="protein sequence ID" value="MBM9937230.1"/>
    <property type="molecule type" value="Genomic_DNA"/>
</dbReference>
<dbReference type="AlphaFoldDB" id="A0AAW4GNA8"/>
<reference evidence="1" key="2">
    <citation type="submission" date="2021-01" db="EMBL/GenBank/DDBJ databases">
        <authorList>
            <person name="Yu Y."/>
        </authorList>
    </citation>
    <scope>NUCLEOTIDE SEQUENCE</scope>
    <source>
        <strain evidence="1">As-5</strain>
        <strain evidence="2">As-6</strain>
    </source>
</reference>
<comment type="caution">
    <text evidence="1">The sequence shown here is derived from an EMBL/GenBank/DDBJ whole genome shotgun (WGS) entry which is preliminary data.</text>
</comment>
<evidence type="ECO:0000313" key="2">
    <source>
        <dbReference type="EMBL" id="MBM9937230.1"/>
    </source>
</evidence>
<dbReference type="EMBL" id="JAFFTA010000031">
    <property type="protein sequence ID" value="MBM9915380.1"/>
    <property type="molecule type" value="Genomic_DNA"/>
</dbReference>
<organism evidence="1 4">
    <name type="scientific">Stenotrophomonas lactitubi</name>
    <dbReference type="NCBI Taxonomy" id="2045214"/>
    <lineage>
        <taxon>Bacteria</taxon>
        <taxon>Pseudomonadati</taxon>
        <taxon>Pseudomonadota</taxon>
        <taxon>Gammaproteobacteria</taxon>
        <taxon>Lysobacterales</taxon>
        <taxon>Lysobacteraceae</taxon>
        <taxon>Stenotrophomonas</taxon>
    </lineage>
</organism>
<name>A0AAW4GNA8_9GAMM</name>
<gene>
    <name evidence="1" type="ORF">JJW18_18020</name>
    <name evidence="2" type="ORF">JJW19_03660</name>
</gene>
<dbReference type="Proteomes" id="UP000784064">
    <property type="component" value="Unassembled WGS sequence"/>
</dbReference>